<dbReference type="VEuPathDB" id="VectorBase:LOC119162097"/>
<comment type="caution">
    <text evidence="1">The sequence shown here is derived from an EMBL/GenBank/DDBJ whole genome shotgun (WGS) entry which is preliminary data.</text>
</comment>
<organism evidence="1 2">
    <name type="scientific">Rhipicephalus microplus</name>
    <name type="common">Cattle tick</name>
    <name type="synonym">Boophilus microplus</name>
    <dbReference type="NCBI Taxonomy" id="6941"/>
    <lineage>
        <taxon>Eukaryota</taxon>
        <taxon>Metazoa</taxon>
        <taxon>Ecdysozoa</taxon>
        <taxon>Arthropoda</taxon>
        <taxon>Chelicerata</taxon>
        <taxon>Arachnida</taxon>
        <taxon>Acari</taxon>
        <taxon>Parasitiformes</taxon>
        <taxon>Ixodida</taxon>
        <taxon>Ixodoidea</taxon>
        <taxon>Ixodidae</taxon>
        <taxon>Rhipicephalinae</taxon>
        <taxon>Rhipicephalus</taxon>
        <taxon>Boophilus</taxon>
    </lineage>
</organism>
<dbReference type="Gene3D" id="3.80.10.10">
    <property type="entry name" value="Ribonuclease Inhibitor"/>
    <property type="match status" value="1"/>
</dbReference>
<dbReference type="EMBL" id="JABSTU010000004">
    <property type="protein sequence ID" value="KAH8033067.1"/>
    <property type="molecule type" value="Genomic_DNA"/>
</dbReference>
<evidence type="ECO:0000313" key="1">
    <source>
        <dbReference type="EMBL" id="KAH8033067.1"/>
    </source>
</evidence>
<dbReference type="SUPFAM" id="SSF52047">
    <property type="entry name" value="RNI-like"/>
    <property type="match status" value="2"/>
</dbReference>
<dbReference type="Proteomes" id="UP000821866">
    <property type="component" value="Chromosome 2"/>
</dbReference>
<evidence type="ECO:0000313" key="2">
    <source>
        <dbReference type="Proteomes" id="UP000821866"/>
    </source>
</evidence>
<accession>A0A9J6EF22</accession>
<sequence length="681" mass="76610">MPCTASDDTWCQIVAVIPQWNEFLGWLELELHKLPGEGRHMGLVQVCNICHVRPEKNQILQAAAILYWLLKTHRCVASIQIPDYNGDLVMTYWSNVVIGRVLSGNDSVKSLTFAELFPLTSERLCEVFPSMKRLEELHCGALSQDASCTHMVLELLRGSQTLTVLDFIVPYIDETHRCRLLSALVVNSMLRDLTLCATAIVALPQSFIDFLSSTVALKYLKVYGILRAAKRKAMKVIFQGMLKNETVSSLEAHELSLDSESVNLGAKMLVQSKVLRALSLWRCLCILDHSIAERPSNIDFTKTASWLEAILNNGTLENFTLSLNVWTSECWGQFFRVLSRHGSLKMATLVTDDNDRDRLADIANKLGEIGCEEKVTFVDYYTGDSISLADCKNYSELCAYVSATENCRALPVYQQLSTFPPLTCLSLGMEEWGKELCWLLVDFVSATCTLQTLELELRGRSFRTESHDWWPGLSQSLLRNGSIIDLGLEVLVRNHNEGVECLGKAVAQSKTVRTLRLGWRFASKCDSFLQGVLSVVENYALCHVEWDWEVPFSQSGAHLLNAVVDVAHRNSGYVARAAQFLDCRRCDTPCAAALDRVHRHPALMAELAKVLSLSEADAAIAVRRRFRSIEGMHEFMRLAGVVKARVTCEPRDDGRTRLDALGEQCWAHVRRYLQLDDVVWH</sequence>
<dbReference type="InterPro" id="IPR032675">
    <property type="entry name" value="LRR_dom_sf"/>
</dbReference>
<dbReference type="AlphaFoldDB" id="A0A9J6EF22"/>
<reference evidence="1" key="1">
    <citation type="journal article" date="2020" name="Cell">
        <title>Large-Scale Comparative Analyses of Tick Genomes Elucidate Their Genetic Diversity and Vector Capacities.</title>
        <authorList>
            <consortium name="Tick Genome and Microbiome Consortium (TIGMIC)"/>
            <person name="Jia N."/>
            <person name="Wang J."/>
            <person name="Shi W."/>
            <person name="Du L."/>
            <person name="Sun Y."/>
            <person name="Zhan W."/>
            <person name="Jiang J.F."/>
            <person name="Wang Q."/>
            <person name="Zhang B."/>
            <person name="Ji P."/>
            <person name="Bell-Sakyi L."/>
            <person name="Cui X.M."/>
            <person name="Yuan T.T."/>
            <person name="Jiang B.G."/>
            <person name="Yang W.F."/>
            <person name="Lam T.T."/>
            <person name="Chang Q.C."/>
            <person name="Ding S.J."/>
            <person name="Wang X.J."/>
            <person name="Zhu J.G."/>
            <person name="Ruan X.D."/>
            <person name="Zhao L."/>
            <person name="Wei J.T."/>
            <person name="Ye R.Z."/>
            <person name="Que T.C."/>
            <person name="Du C.H."/>
            <person name="Zhou Y.H."/>
            <person name="Cheng J.X."/>
            <person name="Dai P.F."/>
            <person name="Guo W.B."/>
            <person name="Han X.H."/>
            <person name="Huang E.J."/>
            <person name="Li L.F."/>
            <person name="Wei W."/>
            <person name="Gao Y.C."/>
            <person name="Liu J.Z."/>
            <person name="Shao H.Z."/>
            <person name="Wang X."/>
            <person name="Wang C.C."/>
            <person name="Yang T.C."/>
            <person name="Huo Q.B."/>
            <person name="Li W."/>
            <person name="Chen H.Y."/>
            <person name="Chen S.E."/>
            <person name="Zhou L.G."/>
            <person name="Ni X.B."/>
            <person name="Tian J.H."/>
            <person name="Sheng Y."/>
            <person name="Liu T."/>
            <person name="Pan Y.S."/>
            <person name="Xia L.Y."/>
            <person name="Li J."/>
            <person name="Zhao F."/>
            <person name="Cao W.C."/>
        </authorList>
    </citation>
    <scope>NUCLEOTIDE SEQUENCE</scope>
    <source>
        <strain evidence="1">Rmic-2018</strain>
    </source>
</reference>
<proteinExistence type="predicted"/>
<protein>
    <recommendedName>
        <fullName evidence="3">Nlr family card domain protein</fullName>
    </recommendedName>
</protein>
<name>A0A9J6EF22_RHIMP</name>
<gene>
    <name evidence="1" type="ORF">HPB51_006029</name>
</gene>
<reference evidence="1" key="2">
    <citation type="submission" date="2021-09" db="EMBL/GenBank/DDBJ databases">
        <authorList>
            <person name="Jia N."/>
            <person name="Wang J."/>
            <person name="Shi W."/>
            <person name="Du L."/>
            <person name="Sun Y."/>
            <person name="Zhan W."/>
            <person name="Jiang J."/>
            <person name="Wang Q."/>
            <person name="Zhang B."/>
            <person name="Ji P."/>
            <person name="Sakyi L.B."/>
            <person name="Cui X."/>
            <person name="Yuan T."/>
            <person name="Jiang B."/>
            <person name="Yang W."/>
            <person name="Lam T.T.-Y."/>
            <person name="Chang Q."/>
            <person name="Ding S."/>
            <person name="Wang X."/>
            <person name="Zhu J."/>
            <person name="Ruan X."/>
            <person name="Zhao L."/>
            <person name="Wei J."/>
            <person name="Que T."/>
            <person name="Du C."/>
            <person name="Cheng J."/>
            <person name="Dai P."/>
            <person name="Han X."/>
            <person name="Huang E."/>
            <person name="Gao Y."/>
            <person name="Liu J."/>
            <person name="Shao H."/>
            <person name="Ye R."/>
            <person name="Li L."/>
            <person name="Wei W."/>
            <person name="Wang X."/>
            <person name="Wang C."/>
            <person name="Huo Q."/>
            <person name="Li W."/>
            <person name="Guo W."/>
            <person name="Chen H."/>
            <person name="Chen S."/>
            <person name="Zhou L."/>
            <person name="Zhou L."/>
            <person name="Ni X."/>
            <person name="Tian J."/>
            <person name="Zhou Y."/>
            <person name="Sheng Y."/>
            <person name="Liu T."/>
            <person name="Pan Y."/>
            <person name="Xia L."/>
            <person name="Li J."/>
            <person name="Zhao F."/>
            <person name="Cao W."/>
        </authorList>
    </citation>
    <scope>NUCLEOTIDE SEQUENCE</scope>
    <source>
        <strain evidence="1">Rmic-2018</strain>
        <tissue evidence="1">Larvae</tissue>
    </source>
</reference>
<keyword evidence="2" id="KW-1185">Reference proteome</keyword>
<evidence type="ECO:0008006" key="3">
    <source>
        <dbReference type="Google" id="ProtNLM"/>
    </source>
</evidence>